<evidence type="ECO:0000313" key="10">
    <source>
        <dbReference type="Proteomes" id="UP001168821"/>
    </source>
</evidence>
<feature type="transmembrane region" description="Helical" evidence="8">
    <location>
        <begin position="259"/>
        <end position="279"/>
    </location>
</feature>
<evidence type="ECO:0000256" key="1">
    <source>
        <dbReference type="ARBA" id="ARBA00004651"/>
    </source>
</evidence>
<dbReference type="GO" id="GO:0030424">
    <property type="term" value="C:axon"/>
    <property type="evidence" value="ECO:0007669"/>
    <property type="project" value="TreeGrafter"/>
</dbReference>
<keyword evidence="6 8" id="KW-0675">Receptor</keyword>
<dbReference type="GO" id="GO:0030425">
    <property type="term" value="C:dendrite"/>
    <property type="evidence" value="ECO:0007669"/>
    <property type="project" value="TreeGrafter"/>
</dbReference>
<keyword evidence="4 8" id="KW-1133">Transmembrane helix</keyword>
<keyword evidence="3 8" id="KW-0812">Transmembrane</keyword>
<comment type="similarity">
    <text evidence="8">Belongs to the insect chemoreceptor superfamily. Gustatory receptor (GR) family.</text>
</comment>
<feature type="transmembrane region" description="Helical" evidence="8">
    <location>
        <begin position="115"/>
        <end position="137"/>
    </location>
</feature>
<feature type="transmembrane region" description="Helical" evidence="8">
    <location>
        <begin position="223"/>
        <end position="247"/>
    </location>
</feature>
<dbReference type="InterPro" id="IPR013604">
    <property type="entry name" value="7TM_chemorcpt"/>
</dbReference>
<dbReference type="Pfam" id="PF08395">
    <property type="entry name" value="7tm_7"/>
    <property type="match status" value="1"/>
</dbReference>
<dbReference type="GO" id="GO:0005886">
    <property type="term" value="C:plasma membrane"/>
    <property type="evidence" value="ECO:0007669"/>
    <property type="project" value="UniProtKB-SubCell"/>
</dbReference>
<keyword evidence="10" id="KW-1185">Reference proteome</keyword>
<keyword evidence="7 8" id="KW-0807">Transducer</keyword>
<keyword evidence="5 8" id="KW-0472">Membrane</keyword>
<feature type="transmembrane region" description="Helical" evidence="8">
    <location>
        <begin position="31"/>
        <end position="51"/>
    </location>
</feature>
<feature type="transmembrane region" description="Helical" evidence="8">
    <location>
        <begin position="6"/>
        <end position="24"/>
    </location>
</feature>
<feature type="transmembrane region" description="Helical" evidence="8">
    <location>
        <begin position="71"/>
        <end position="87"/>
    </location>
</feature>
<evidence type="ECO:0000256" key="2">
    <source>
        <dbReference type="ARBA" id="ARBA00022475"/>
    </source>
</evidence>
<evidence type="ECO:0000256" key="7">
    <source>
        <dbReference type="ARBA" id="ARBA00023224"/>
    </source>
</evidence>
<sequence>MGFRLWSFVLKFGNIFASTSLASIQYNKCKNVCNIIISIVLAVGGVLGLTIKKFYSEFNTTRRICSVVGDALLYCISFYFIIVLNFWKKHLWTSLYEGLKRTAKLSCVETTKSKIPFYCGFIIMNCGHFTVHALVLYYRRDNLGVHLLKEGVFYIEAYFDFCYKFLLCVILNMLLTRYRALNNLLQVYTKTKTDRKFSKHFLNQVEYIMGSLRKTVDVFNDMFGWPVLFMTFYTVPSVLNLINLIFFSAETYGPLEVKWIGGLLAAWFFFGVIILIIMYDRVIREAENVVTGSYELKFFMKTTGWNDLKTEESVRFLMKNSPKFTAANFFEIGRWTILSLFETIIAFTIPMIQFETVTQ</sequence>
<gene>
    <name evidence="9" type="ORF">Zmor_018303</name>
</gene>
<organism evidence="9 10">
    <name type="scientific">Zophobas morio</name>
    <dbReference type="NCBI Taxonomy" id="2755281"/>
    <lineage>
        <taxon>Eukaryota</taxon>
        <taxon>Metazoa</taxon>
        <taxon>Ecdysozoa</taxon>
        <taxon>Arthropoda</taxon>
        <taxon>Hexapoda</taxon>
        <taxon>Insecta</taxon>
        <taxon>Pterygota</taxon>
        <taxon>Neoptera</taxon>
        <taxon>Endopterygota</taxon>
        <taxon>Coleoptera</taxon>
        <taxon>Polyphaga</taxon>
        <taxon>Cucujiformia</taxon>
        <taxon>Tenebrionidae</taxon>
        <taxon>Zophobas</taxon>
    </lineage>
</organism>
<evidence type="ECO:0000256" key="8">
    <source>
        <dbReference type="RuleBase" id="RU363108"/>
    </source>
</evidence>
<name>A0AA38MDR8_9CUCU</name>
<comment type="subcellular location">
    <subcellularLocation>
        <location evidence="1 8">Cell membrane</location>
        <topology evidence="1 8">Multi-pass membrane protein</topology>
    </subcellularLocation>
</comment>
<comment type="caution">
    <text evidence="9">The sequence shown here is derived from an EMBL/GenBank/DDBJ whole genome shotgun (WGS) entry which is preliminary data.</text>
</comment>
<dbReference type="GO" id="GO:0007635">
    <property type="term" value="P:chemosensory behavior"/>
    <property type="evidence" value="ECO:0007669"/>
    <property type="project" value="TreeGrafter"/>
</dbReference>
<dbReference type="PANTHER" id="PTHR21143:SF104">
    <property type="entry name" value="GUSTATORY RECEPTOR 8A-RELATED"/>
    <property type="match status" value="1"/>
</dbReference>
<dbReference type="PANTHER" id="PTHR21143">
    <property type="entry name" value="INVERTEBRATE GUSTATORY RECEPTOR"/>
    <property type="match status" value="1"/>
</dbReference>
<evidence type="ECO:0000256" key="4">
    <source>
        <dbReference type="ARBA" id="ARBA00022989"/>
    </source>
</evidence>
<feature type="transmembrane region" description="Helical" evidence="8">
    <location>
        <begin position="157"/>
        <end position="175"/>
    </location>
</feature>
<dbReference type="GO" id="GO:0008049">
    <property type="term" value="P:male courtship behavior"/>
    <property type="evidence" value="ECO:0007669"/>
    <property type="project" value="TreeGrafter"/>
</dbReference>
<dbReference type="Proteomes" id="UP001168821">
    <property type="component" value="Unassembled WGS sequence"/>
</dbReference>
<dbReference type="EMBL" id="JALNTZ010000005">
    <property type="protein sequence ID" value="KAJ3652326.1"/>
    <property type="molecule type" value="Genomic_DNA"/>
</dbReference>
<evidence type="ECO:0000256" key="6">
    <source>
        <dbReference type="ARBA" id="ARBA00023170"/>
    </source>
</evidence>
<protein>
    <recommendedName>
        <fullName evidence="8">Gustatory receptor</fullName>
    </recommendedName>
</protein>
<proteinExistence type="inferred from homology"/>
<evidence type="ECO:0000256" key="3">
    <source>
        <dbReference type="ARBA" id="ARBA00022692"/>
    </source>
</evidence>
<evidence type="ECO:0000313" key="9">
    <source>
        <dbReference type="EMBL" id="KAJ3652326.1"/>
    </source>
</evidence>
<dbReference type="GO" id="GO:0007165">
    <property type="term" value="P:signal transduction"/>
    <property type="evidence" value="ECO:0007669"/>
    <property type="project" value="UniProtKB-KW"/>
</dbReference>
<dbReference type="GO" id="GO:0050909">
    <property type="term" value="P:sensory perception of taste"/>
    <property type="evidence" value="ECO:0007669"/>
    <property type="project" value="InterPro"/>
</dbReference>
<dbReference type="AlphaFoldDB" id="A0AA38MDR8"/>
<keyword evidence="2 8" id="KW-1003">Cell membrane</keyword>
<comment type="function">
    <text evidence="8">Gustatory receptor which mediates acceptance or avoidance behavior, depending on its substrates.</text>
</comment>
<dbReference type="GO" id="GO:0043025">
    <property type="term" value="C:neuronal cell body"/>
    <property type="evidence" value="ECO:0007669"/>
    <property type="project" value="TreeGrafter"/>
</dbReference>
<reference evidence="9" key="1">
    <citation type="journal article" date="2023" name="G3 (Bethesda)">
        <title>Whole genome assemblies of Zophobas morio and Tenebrio molitor.</title>
        <authorList>
            <person name="Kaur S."/>
            <person name="Stinson S.A."/>
            <person name="diCenzo G.C."/>
        </authorList>
    </citation>
    <scope>NUCLEOTIDE SEQUENCE</scope>
    <source>
        <strain evidence="9">QUZm001</strain>
    </source>
</reference>
<accession>A0AA38MDR8</accession>
<evidence type="ECO:0000256" key="5">
    <source>
        <dbReference type="ARBA" id="ARBA00023136"/>
    </source>
</evidence>